<organism evidence="3 4">
    <name type="scientific">Actinomortierella ambigua</name>
    <dbReference type="NCBI Taxonomy" id="1343610"/>
    <lineage>
        <taxon>Eukaryota</taxon>
        <taxon>Fungi</taxon>
        <taxon>Fungi incertae sedis</taxon>
        <taxon>Mucoromycota</taxon>
        <taxon>Mortierellomycotina</taxon>
        <taxon>Mortierellomycetes</taxon>
        <taxon>Mortierellales</taxon>
        <taxon>Mortierellaceae</taxon>
        <taxon>Actinomortierella</taxon>
    </lineage>
</organism>
<feature type="compositionally biased region" description="Polar residues" evidence="1">
    <location>
        <begin position="22"/>
        <end position="57"/>
    </location>
</feature>
<dbReference type="AlphaFoldDB" id="A0A9P6U369"/>
<proteinExistence type="predicted"/>
<dbReference type="InterPro" id="IPR025283">
    <property type="entry name" value="DUF4042"/>
</dbReference>
<accession>A0A9P6U369</accession>
<dbReference type="InterPro" id="IPR016024">
    <property type="entry name" value="ARM-type_fold"/>
</dbReference>
<feature type="domain" description="DUF4042" evidence="2">
    <location>
        <begin position="432"/>
        <end position="517"/>
    </location>
</feature>
<dbReference type="Gene3D" id="1.25.10.10">
    <property type="entry name" value="Leucine-rich Repeat Variant"/>
    <property type="match status" value="2"/>
</dbReference>
<evidence type="ECO:0000313" key="3">
    <source>
        <dbReference type="EMBL" id="KAG0257669.1"/>
    </source>
</evidence>
<evidence type="ECO:0000256" key="1">
    <source>
        <dbReference type="SAM" id="MobiDB-lite"/>
    </source>
</evidence>
<dbReference type="InterPro" id="IPR052107">
    <property type="entry name" value="HEAT6"/>
</dbReference>
<dbReference type="Pfam" id="PF13251">
    <property type="entry name" value="DUF4042"/>
    <property type="match status" value="2"/>
</dbReference>
<reference evidence="3" key="1">
    <citation type="journal article" date="2020" name="Fungal Divers.">
        <title>Resolving the Mortierellaceae phylogeny through synthesis of multi-gene phylogenetics and phylogenomics.</title>
        <authorList>
            <person name="Vandepol N."/>
            <person name="Liber J."/>
            <person name="Desiro A."/>
            <person name="Na H."/>
            <person name="Kennedy M."/>
            <person name="Barry K."/>
            <person name="Grigoriev I.V."/>
            <person name="Miller A.N."/>
            <person name="O'Donnell K."/>
            <person name="Stajich J.E."/>
            <person name="Bonito G."/>
        </authorList>
    </citation>
    <scope>NUCLEOTIDE SEQUENCE</scope>
    <source>
        <strain evidence="3">BC1065</strain>
    </source>
</reference>
<dbReference type="OrthoDB" id="422637at2759"/>
<feature type="compositionally biased region" description="Basic residues" evidence="1">
    <location>
        <begin position="520"/>
        <end position="529"/>
    </location>
</feature>
<dbReference type="PANTHER" id="PTHR13366:SF0">
    <property type="entry name" value="HEAT REPEAT-CONTAINING PROTEIN 6"/>
    <property type="match status" value="1"/>
</dbReference>
<comment type="caution">
    <text evidence="3">The sequence shown here is derived from an EMBL/GenBank/DDBJ whole genome shotgun (WGS) entry which is preliminary data.</text>
</comment>
<keyword evidence="4" id="KW-1185">Reference proteome</keyword>
<dbReference type="Proteomes" id="UP000807716">
    <property type="component" value="Unassembled WGS sequence"/>
</dbReference>
<feature type="region of interest" description="Disordered" evidence="1">
    <location>
        <begin position="1110"/>
        <end position="1143"/>
    </location>
</feature>
<gene>
    <name evidence="3" type="primary">HEATR6</name>
    <name evidence="3" type="ORF">DFQ27_005007</name>
</gene>
<dbReference type="InterPro" id="IPR011989">
    <property type="entry name" value="ARM-like"/>
</dbReference>
<feature type="domain" description="DUF4042" evidence="2">
    <location>
        <begin position="557"/>
        <end position="659"/>
    </location>
</feature>
<feature type="compositionally biased region" description="Basic residues" evidence="1">
    <location>
        <begin position="9"/>
        <end position="21"/>
    </location>
</feature>
<feature type="region of interest" description="Disordered" evidence="1">
    <location>
        <begin position="520"/>
        <end position="560"/>
    </location>
</feature>
<dbReference type="SUPFAM" id="SSF48371">
    <property type="entry name" value="ARM repeat"/>
    <property type="match status" value="2"/>
</dbReference>
<evidence type="ECO:0000313" key="4">
    <source>
        <dbReference type="Proteomes" id="UP000807716"/>
    </source>
</evidence>
<feature type="region of interest" description="Disordered" evidence="1">
    <location>
        <begin position="1"/>
        <end position="59"/>
    </location>
</feature>
<evidence type="ECO:0000259" key="2">
    <source>
        <dbReference type="Pfam" id="PF13251"/>
    </source>
</evidence>
<dbReference type="PANTHER" id="PTHR13366">
    <property type="entry name" value="MALARIA ANTIGEN-RELATED"/>
    <property type="match status" value="1"/>
</dbReference>
<dbReference type="EMBL" id="JAAAJB010000351">
    <property type="protein sequence ID" value="KAG0257669.1"/>
    <property type="molecule type" value="Genomic_DNA"/>
</dbReference>
<sequence length="1168" mass="127705">MATPGSATRNRRHMRSGHGRRTSASQGSQVATSSTPKLAHRNASSHSAETPMSAASQDETRNDLEYLVAQVAAGAQVDDNGHIGEKKALDILLLSTKCLTTVRLEDISLVSKAIYALFSKEPSKAITSDKKYQQLLDPMVTFLVEALQHTIDQTTFTDSASVDHSKIQIDILRALSVLLYENGGFISTSFKGLWQLMQTIAGRSPQGRVYPAEHRRMMLNTLANLVYKTGSQFAAHFDAMYDILLKNLNMATTVAGMAGVASRKERTSERKLASSALRALHFILQEDKDISFRAITPIVDAIVKYMFFGAEAGYSSSASTASTSSSFTSSSGIIKRTSYTTPSSLGPFTFSHTGSGGAMSSSSSTPTSITATSSSSSSAVAFTTTSKSSYFSSGPDMADGLPRHALPSSDSEYSDAGENEYQLSQRIQSDGKVRLNALLCLQDLAKAAPKQLQPQWHKWMPDSSSTSFTFTATVQSPSLVRLIGSDPIMTVRVSACGVLVQMLEKSKQYLAMAEEKYHHFHHHHQHHHSSGGSNSISNNSSNSSNSNNNSNSKGVTRPSTGMLTLSERIGAMVREMHLGLARAFGKADESTETGVLVQMIKCCSAMLACCTYDRMRPDLTKILLDSIHKYLYSPEQVLQIATLGFLKELVDCKAAQEEVEQSLLTQEAAESEPAPLIQDLLILVGSKDSSPAIKVEAWGTLVALTHHHFDALRNSWSQIETCLSRLEIEEDDRVRTAGISFLEEFAKAGSGASPPLSAGWWKDTMEKLVLKIVNDSNPTIRALGCDCFSHMSSLVFDELPTRLEMVLLSLVLGATKDESALVKAASCKTLGVFILFPSLRTDHSFVMDMTSAALELCKDTNLTVRMRASWAVGNLCDAFVLLKTEGQEGILSEVLTLSTWTDVMQASLAICQDNEKLRSNGVRAIGGLLRVTVEGILERERHSLVRDAMEILVKNIEQGTLKGRWNACHAVQNVLMNDDFPIGLTTGTIYACESDLVSWTEPVYGALLNAVRQSKNFKVRINACAALTVPKRRIKYGHRTMFRELVHVLMDVTQNLDRDQADHDFSEYRYKAQLENKLLRCLDHMLQLAGGASRLDLPLDTELKQRILNSRPTAATTNTASPITAVDRSFQDSSQAAQPPVTDPLLTEYEQKTASSNLSSLNEEEGGR</sequence>
<protein>
    <submittedName>
        <fullName evidence="3">HEAT repeat-containing protein 6</fullName>
    </submittedName>
</protein>
<name>A0A9P6U369_9FUNG</name>
<feature type="compositionally biased region" description="Polar residues" evidence="1">
    <location>
        <begin position="1110"/>
        <end position="1122"/>
    </location>
</feature>
<feature type="compositionally biased region" description="Low complexity" evidence="1">
    <location>
        <begin position="530"/>
        <end position="552"/>
    </location>
</feature>